<dbReference type="GO" id="GO:0140664">
    <property type="term" value="F:ATP-dependent DNA damage sensor activity"/>
    <property type="evidence" value="ECO:0007669"/>
    <property type="project" value="InterPro"/>
</dbReference>
<dbReference type="GO" id="GO:0061711">
    <property type="term" value="F:tRNA N(6)-L-threonylcarbamoyladenine synthase activity"/>
    <property type="evidence" value="ECO:0007669"/>
    <property type="project" value="UniProtKB-EC"/>
</dbReference>
<dbReference type="Pfam" id="PF00814">
    <property type="entry name" value="TsaD"/>
    <property type="match status" value="1"/>
</dbReference>
<dbReference type="GO" id="GO:0003677">
    <property type="term" value="F:DNA binding"/>
    <property type="evidence" value="ECO:0007669"/>
    <property type="project" value="InterPro"/>
</dbReference>
<dbReference type="SUPFAM" id="SSF52540">
    <property type="entry name" value="P-loop containing nucleoside triphosphate hydrolases"/>
    <property type="match status" value="1"/>
</dbReference>
<evidence type="ECO:0000256" key="6">
    <source>
        <dbReference type="ARBA" id="ARBA00048117"/>
    </source>
</evidence>
<dbReference type="GO" id="GO:0046872">
    <property type="term" value="F:metal ion binding"/>
    <property type="evidence" value="ECO:0007669"/>
    <property type="project" value="UniProtKB-KW"/>
</dbReference>
<evidence type="ECO:0000256" key="4">
    <source>
        <dbReference type="ARBA" id="ARBA00022723"/>
    </source>
</evidence>
<dbReference type="InterPro" id="IPR017861">
    <property type="entry name" value="KAE1/TsaD"/>
</dbReference>
<dbReference type="InterPro" id="IPR020588">
    <property type="entry name" value="RecA_ATP-bd"/>
</dbReference>
<dbReference type="FunFam" id="3.30.420.40:FF:000133">
    <property type="entry name" value="Probable tRNA N6-adenosine threonylcarbamoyltransferase, mitochondrial"/>
    <property type="match status" value="1"/>
</dbReference>
<evidence type="ECO:0000259" key="7">
    <source>
        <dbReference type="PROSITE" id="PS50162"/>
    </source>
</evidence>
<dbReference type="GO" id="GO:0005524">
    <property type="term" value="F:ATP binding"/>
    <property type="evidence" value="ECO:0007669"/>
    <property type="project" value="InterPro"/>
</dbReference>
<dbReference type="GO" id="GO:0005739">
    <property type="term" value="C:mitochondrion"/>
    <property type="evidence" value="ECO:0007669"/>
    <property type="project" value="TreeGrafter"/>
</dbReference>
<dbReference type="GO" id="GO:0008033">
    <property type="term" value="P:tRNA processing"/>
    <property type="evidence" value="ECO:0007669"/>
    <property type="project" value="UniProtKB-KW"/>
</dbReference>
<evidence type="ECO:0000256" key="5">
    <source>
        <dbReference type="ARBA" id="ARBA00023315"/>
    </source>
</evidence>
<accession>A0A6V7NJZ2</accession>
<organism evidence="8">
    <name type="scientific">Ananas comosus var. bracteatus</name>
    <name type="common">red pineapple</name>
    <dbReference type="NCBI Taxonomy" id="296719"/>
    <lineage>
        <taxon>Eukaryota</taxon>
        <taxon>Viridiplantae</taxon>
        <taxon>Streptophyta</taxon>
        <taxon>Embryophyta</taxon>
        <taxon>Tracheophyta</taxon>
        <taxon>Spermatophyta</taxon>
        <taxon>Magnoliopsida</taxon>
        <taxon>Liliopsida</taxon>
        <taxon>Poales</taxon>
        <taxon>Bromeliaceae</taxon>
        <taxon>Bromelioideae</taxon>
        <taxon>Ananas</taxon>
    </lineage>
</organism>
<keyword evidence="4" id="KW-0479">Metal-binding</keyword>
<dbReference type="GO" id="GO:0006281">
    <property type="term" value="P:DNA repair"/>
    <property type="evidence" value="ECO:0007669"/>
    <property type="project" value="InterPro"/>
</dbReference>
<dbReference type="AlphaFoldDB" id="A0A6V7NJZ2"/>
<dbReference type="InterPro" id="IPR027417">
    <property type="entry name" value="P-loop_NTPase"/>
</dbReference>
<dbReference type="PRINTS" id="PR00789">
    <property type="entry name" value="OSIALOPTASE"/>
</dbReference>
<protein>
    <recommendedName>
        <fullName evidence="1">N(6)-L-threonylcarbamoyladenine synthase</fullName>
        <ecNumber evidence="1">2.3.1.234</ecNumber>
    </recommendedName>
</protein>
<dbReference type="InterPro" id="IPR043129">
    <property type="entry name" value="ATPase_NBD"/>
</dbReference>
<dbReference type="PANTHER" id="PTHR11735:SF6">
    <property type="entry name" value="TRNA N6-ADENOSINE THREONYLCARBAMOYLTRANSFERASE, MITOCHONDRIAL"/>
    <property type="match status" value="1"/>
</dbReference>
<dbReference type="InterPro" id="IPR000905">
    <property type="entry name" value="Gcp-like_dom"/>
</dbReference>
<dbReference type="EC" id="2.3.1.234" evidence="1"/>
<dbReference type="PANTHER" id="PTHR11735">
    <property type="entry name" value="TRNA N6-ADENOSINE THREONYLCARBAMOYLTRANSFERASE"/>
    <property type="match status" value="1"/>
</dbReference>
<dbReference type="EMBL" id="LR862139">
    <property type="protein sequence ID" value="CAD1818915.1"/>
    <property type="molecule type" value="Genomic_DNA"/>
</dbReference>
<gene>
    <name evidence="8" type="ORF">CB5_LOCUS2126</name>
</gene>
<evidence type="ECO:0000256" key="1">
    <source>
        <dbReference type="ARBA" id="ARBA00012156"/>
    </source>
</evidence>
<evidence type="ECO:0000256" key="2">
    <source>
        <dbReference type="ARBA" id="ARBA00022679"/>
    </source>
</evidence>
<comment type="catalytic activity">
    <reaction evidence="6">
        <text>L-threonylcarbamoyladenylate + adenosine(37) in tRNA = N(6)-L-threonylcarbamoyladenosine(37) in tRNA + AMP + H(+)</text>
        <dbReference type="Rhea" id="RHEA:37059"/>
        <dbReference type="Rhea" id="RHEA-COMP:10162"/>
        <dbReference type="Rhea" id="RHEA-COMP:10163"/>
        <dbReference type="ChEBI" id="CHEBI:15378"/>
        <dbReference type="ChEBI" id="CHEBI:73682"/>
        <dbReference type="ChEBI" id="CHEBI:74411"/>
        <dbReference type="ChEBI" id="CHEBI:74418"/>
        <dbReference type="ChEBI" id="CHEBI:456215"/>
        <dbReference type="EC" id="2.3.1.234"/>
    </reaction>
</comment>
<keyword evidence="5" id="KW-0012">Acyltransferase</keyword>
<feature type="domain" description="RecA family profile 1" evidence="7">
    <location>
        <begin position="502"/>
        <end position="586"/>
    </location>
</feature>
<dbReference type="SUPFAM" id="SSF53067">
    <property type="entry name" value="Actin-like ATPase domain"/>
    <property type="match status" value="2"/>
</dbReference>
<evidence type="ECO:0000256" key="3">
    <source>
        <dbReference type="ARBA" id="ARBA00022694"/>
    </source>
</evidence>
<dbReference type="Pfam" id="PF08423">
    <property type="entry name" value="Rad51"/>
    <property type="match status" value="1"/>
</dbReference>
<proteinExistence type="predicted"/>
<dbReference type="Gene3D" id="3.30.420.40">
    <property type="match status" value="2"/>
</dbReference>
<dbReference type="InterPro" id="IPR013632">
    <property type="entry name" value="Rad51_C"/>
</dbReference>
<reference evidence="8" key="1">
    <citation type="submission" date="2020-07" db="EMBL/GenBank/DDBJ databases">
        <authorList>
            <person name="Lin J."/>
        </authorList>
    </citation>
    <scope>NUCLEOTIDE SEQUENCE</scope>
</reference>
<keyword evidence="3" id="KW-0819">tRNA processing</keyword>
<dbReference type="NCBIfam" id="TIGR00329">
    <property type="entry name" value="gcp_kae1"/>
    <property type="match status" value="1"/>
</dbReference>
<keyword evidence="2" id="KW-0808">Transferase</keyword>
<name>A0A6V7NJZ2_ANACO</name>
<dbReference type="PROSITE" id="PS50162">
    <property type="entry name" value="RECA_2"/>
    <property type="match status" value="1"/>
</dbReference>
<sequence>MAASLRASSLCLSRSPPSPLLLLLLKKPYLSLPLFPISSSSSSPHPPQTLLFFASTRIATLSLSLPVPASNPTLLSPPLTARPRGPPWAERMCSFSALRRAATTPPPPWLEAMGRFLAKLYLPKFACTVWGCCSKNAEEAHALVIDKVVQQALDNANLTEKELSAVAVTIGPGLSLCLRVGVSKARRIAGMFRLPIVGVHHMEAHALVARLVQRDLQFPFLGLLISGGHNLLILAQSLGNYVQLGTTIDDAIGEAYDKTARWLGLNMRKGGGPALEELAREGDANSIKFSIPMRQHKDCNFSYAGLKTQVRMAIESRNLCIDDIPLSAATFDDRKLRADIAASFQCQRAIEWALKIEPSIKCLVVSGGVASNQYVRCRLNHIVEENGLKLVCPPPSLCTDNGVMIAWTGIEHFRLGRYDPPPPPDEAEDAQLDLRPRWPLGEEYSEDLNIELQEALGDSEIASDAADRCKAQMAIIKLLRVMAVLQILVSSDCLDMLAEEQMQQHITTGCEDLDHILRGGIHCGEVTEVGGVPGIGKTQLGIQLAVNVQIPVEYGGHGGKAVYIDTEGSFMVERAHQIAEDASMGY</sequence>
<evidence type="ECO:0000313" key="8">
    <source>
        <dbReference type="EMBL" id="CAD1818915.1"/>
    </source>
</evidence>
<dbReference type="Gene3D" id="3.40.50.300">
    <property type="entry name" value="P-loop containing nucleotide triphosphate hydrolases"/>
    <property type="match status" value="1"/>
</dbReference>
<dbReference type="CDD" id="cd24134">
    <property type="entry name" value="ASKHA_NBD_OSGEPL1_QRI7_euk"/>
    <property type="match status" value="1"/>
</dbReference>